<feature type="transmembrane region" description="Helical" evidence="6">
    <location>
        <begin position="27"/>
        <end position="51"/>
    </location>
</feature>
<proteinExistence type="inferred from homology"/>
<feature type="transmembrane region" description="Helical" evidence="6">
    <location>
        <begin position="93"/>
        <end position="112"/>
    </location>
</feature>
<dbReference type="PANTHER" id="PTHR23515">
    <property type="entry name" value="HIGH-AFFINITY NITRATE TRANSPORTER 2.3"/>
    <property type="match status" value="1"/>
</dbReference>
<feature type="transmembrane region" description="Helical" evidence="6">
    <location>
        <begin position="404"/>
        <end position="424"/>
    </location>
</feature>
<feature type="transmembrane region" description="Helical" evidence="6">
    <location>
        <begin position="167"/>
        <end position="188"/>
    </location>
</feature>
<keyword evidence="8" id="KW-1185">Reference proteome</keyword>
<feature type="transmembrane region" description="Helical" evidence="6">
    <location>
        <begin position="124"/>
        <end position="147"/>
    </location>
</feature>
<gene>
    <name evidence="7" type="ORF">LMF89_05600</name>
</gene>
<evidence type="ECO:0000256" key="1">
    <source>
        <dbReference type="ARBA" id="ARBA00004651"/>
    </source>
</evidence>
<feature type="transmembrane region" description="Helical" evidence="6">
    <location>
        <begin position="63"/>
        <end position="81"/>
    </location>
</feature>
<evidence type="ECO:0000256" key="2">
    <source>
        <dbReference type="ARBA" id="ARBA00008432"/>
    </source>
</evidence>
<comment type="caution">
    <text evidence="7">The sequence shown here is derived from an EMBL/GenBank/DDBJ whole genome shotgun (WGS) entry which is preliminary data.</text>
</comment>
<dbReference type="RefSeq" id="WP_229534252.1">
    <property type="nucleotide sequence ID" value="NZ_JAJHJB010000005.1"/>
</dbReference>
<keyword evidence="4 6" id="KW-1133">Transmembrane helix</keyword>
<dbReference type="InterPro" id="IPR036259">
    <property type="entry name" value="MFS_trans_sf"/>
</dbReference>
<keyword evidence="3 6" id="KW-0812">Transmembrane</keyword>
<dbReference type="InterPro" id="IPR044772">
    <property type="entry name" value="NO3_transporter"/>
</dbReference>
<organism evidence="7 8">
    <name type="scientific">Pelosinus baikalensis</name>
    <dbReference type="NCBI Taxonomy" id="2892015"/>
    <lineage>
        <taxon>Bacteria</taxon>
        <taxon>Bacillati</taxon>
        <taxon>Bacillota</taxon>
        <taxon>Negativicutes</taxon>
        <taxon>Selenomonadales</taxon>
        <taxon>Sporomusaceae</taxon>
        <taxon>Pelosinus</taxon>
    </lineage>
</organism>
<feature type="transmembrane region" description="Helical" evidence="6">
    <location>
        <begin position="337"/>
        <end position="358"/>
    </location>
</feature>
<evidence type="ECO:0000256" key="3">
    <source>
        <dbReference type="ARBA" id="ARBA00022692"/>
    </source>
</evidence>
<feature type="transmembrane region" description="Helical" evidence="6">
    <location>
        <begin position="370"/>
        <end position="392"/>
    </location>
</feature>
<dbReference type="CDD" id="cd17341">
    <property type="entry name" value="MFS_NRT2_like"/>
    <property type="match status" value="1"/>
</dbReference>
<feature type="transmembrane region" description="Helical" evidence="6">
    <location>
        <begin position="279"/>
        <end position="300"/>
    </location>
</feature>
<evidence type="ECO:0000256" key="4">
    <source>
        <dbReference type="ARBA" id="ARBA00022989"/>
    </source>
</evidence>
<reference evidence="7" key="1">
    <citation type="submission" date="2021-11" db="EMBL/GenBank/DDBJ databases">
        <title>Description of a new species Pelosinus isolated from the bottom sediments of Lake Baikal.</title>
        <authorList>
            <person name="Zakharyuk A."/>
        </authorList>
    </citation>
    <scope>NUCLEOTIDE SEQUENCE</scope>
    <source>
        <strain evidence="7">Bkl1</strain>
    </source>
</reference>
<evidence type="ECO:0000313" key="8">
    <source>
        <dbReference type="Proteomes" id="UP001165492"/>
    </source>
</evidence>
<name>A0ABS8HP60_9FIRM</name>
<keyword evidence="5 6" id="KW-0472">Membrane</keyword>
<accession>A0ABS8HP60</accession>
<comment type="subcellular location">
    <subcellularLocation>
        <location evidence="1">Cell membrane</location>
        <topology evidence="1">Multi-pass membrane protein</topology>
    </subcellularLocation>
</comment>
<dbReference type="Gene3D" id="1.20.1250.20">
    <property type="entry name" value="MFS general substrate transporter like domains"/>
    <property type="match status" value="1"/>
</dbReference>
<protein>
    <submittedName>
        <fullName evidence="7">MFS transporter</fullName>
    </submittedName>
</protein>
<dbReference type="Pfam" id="PF07690">
    <property type="entry name" value="MFS_1"/>
    <property type="match status" value="1"/>
</dbReference>
<sequence length="433" mass="47207">MYKLKIWNPEDPVFWEQEGKKIANRNLWISVPALLVSFCIWVLWSVIAVNLNSAGFTFSTEELFNLVALPGLSGATLRILYAFVVPVFGGRNWTVISTASLLVPAIGIGYAVQDITTTYRTMMIWAILCGLGGGNFASSMGNISFFFPKKLKGTALGINGGLGNVGVSIVQFVVPFVVTFGIFGSIGGEPQLLVNGGSSKSIWLQNAAFIWIIPIVVITVAAFFGMNNLETAKASLREQFSIFRCKHMWIMSFIYTIAFGSFIGYSAVFPLLIKFQFPIINPLQYAFLGPLVGALSRPIGGWAADKYGGARVSFWSIFIMSGATLGVIFFMNQHNFVAFFIMALILFVTTGAASGSTFGMSSKIFNPKEAAPAIGFISAVAAYGAFFVPIAFGWSTRTTGSPAMALYGFIAFYIISLFVIRYYYSRTNAEIKC</sequence>
<dbReference type="EMBL" id="JAJHJB010000005">
    <property type="protein sequence ID" value="MCC5464845.1"/>
    <property type="molecule type" value="Genomic_DNA"/>
</dbReference>
<feature type="transmembrane region" description="Helical" evidence="6">
    <location>
        <begin position="312"/>
        <end position="331"/>
    </location>
</feature>
<evidence type="ECO:0000256" key="5">
    <source>
        <dbReference type="ARBA" id="ARBA00023136"/>
    </source>
</evidence>
<dbReference type="InterPro" id="IPR011701">
    <property type="entry name" value="MFS"/>
</dbReference>
<evidence type="ECO:0000256" key="6">
    <source>
        <dbReference type="SAM" id="Phobius"/>
    </source>
</evidence>
<feature type="transmembrane region" description="Helical" evidence="6">
    <location>
        <begin position="208"/>
        <end position="227"/>
    </location>
</feature>
<comment type="similarity">
    <text evidence="2">Belongs to the major facilitator superfamily. Nitrate/nitrite porter (TC 2.A.1.8) family.</text>
</comment>
<dbReference type="SUPFAM" id="SSF103473">
    <property type="entry name" value="MFS general substrate transporter"/>
    <property type="match status" value="1"/>
</dbReference>
<dbReference type="Proteomes" id="UP001165492">
    <property type="component" value="Unassembled WGS sequence"/>
</dbReference>
<evidence type="ECO:0000313" key="7">
    <source>
        <dbReference type="EMBL" id="MCC5464845.1"/>
    </source>
</evidence>
<feature type="transmembrane region" description="Helical" evidence="6">
    <location>
        <begin position="248"/>
        <end position="273"/>
    </location>
</feature>